<evidence type="ECO:0000313" key="3">
    <source>
        <dbReference type="Proteomes" id="UP000677457"/>
    </source>
</evidence>
<evidence type="ECO:0000256" key="1">
    <source>
        <dbReference type="SAM" id="MobiDB-lite"/>
    </source>
</evidence>
<name>A0ABQ4JZ36_SALAC</name>
<organism evidence="2 3">
    <name type="scientific">Salinispora arenicola</name>
    <dbReference type="NCBI Taxonomy" id="168697"/>
    <lineage>
        <taxon>Bacteria</taxon>
        <taxon>Bacillati</taxon>
        <taxon>Actinomycetota</taxon>
        <taxon>Actinomycetes</taxon>
        <taxon>Micromonosporales</taxon>
        <taxon>Micromonosporaceae</taxon>
        <taxon>Salinispora</taxon>
    </lineage>
</organism>
<accession>A0ABQ4JZ36</accession>
<reference evidence="2 3" key="1">
    <citation type="submission" date="2021-03" db="EMBL/GenBank/DDBJ databases">
        <title>Whole genome shotgun sequence of Salinispora arenicola NBRC 105043.</title>
        <authorList>
            <person name="Komaki H."/>
            <person name="Tamura T."/>
        </authorList>
    </citation>
    <scope>NUCLEOTIDE SEQUENCE [LARGE SCALE GENOMIC DNA]</scope>
    <source>
        <strain evidence="2 3">NBRC 105043</strain>
    </source>
</reference>
<evidence type="ECO:0000313" key="2">
    <source>
        <dbReference type="EMBL" id="GIM87967.1"/>
    </source>
</evidence>
<proteinExistence type="predicted"/>
<feature type="region of interest" description="Disordered" evidence="1">
    <location>
        <begin position="100"/>
        <end position="149"/>
    </location>
</feature>
<dbReference type="EMBL" id="BOQM01000053">
    <property type="protein sequence ID" value="GIM87967.1"/>
    <property type="molecule type" value="Genomic_DNA"/>
</dbReference>
<dbReference type="Proteomes" id="UP000677457">
    <property type="component" value="Unassembled WGS sequence"/>
</dbReference>
<comment type="caution">
    <text evidence="2">The sequence shown here is derived from an EMBL/GenBank/DDBJ whole genome shotgun (WGS) entry which is preliminary data.</text>
</comment>
<feature type="compositionally biased region" description="Basic residues" evidence="1">
    <location>
        <begin position="111"/>
        <end position="126"/>
    </location>
</feature>
<protein>
    <submittedName>
        <fullName evidence="2">Uncharacterized protein</fullName>
    </submittedName>
</protein>
<dbReference type="GeneID" id="93769999"/>
<keyword evidence="3" id="KW-1185">Reference proteome</keyword>
<gene>
    <name evidence="2" type="ORF">Sar04_47030</name>
</gene>
<sequence length="197" mass="20546">MGMAFRELEAMQAAYDLLSPLEASAQQRVIAWLSAALADTNGAPTVVDELTLGKPVADVHADITSKDSAPTVLDEHAAAGPEVETATPTVSVAPVAAAEPEVTELEPAPQRPKRGRPAKATGRRAARSVTATKPAVAAPGRRGERPGGEQYLADLAAAGSFKALAEKYGKSVGTIGNWANQLREKGFDIPVGRQKRS</sequence>
<dbReference type="RefSeq" id="WP_029025513.1">
    <property type="nucleotide sequence ID" value="NZ_BOQM01000053.1"/>
</dbReference>